<evidence type="ECO:0000256" key="3">
    <source>
        <dbReference type="ARBA" id="ARBA00022722"/>
    </source>
</evidence>
<keyword evidence="6" id="KW-0460">Magnesium</keyword>
<proteinExistence type="inferred from homology"/>
<dbReference type="PANTHER" id="PTHR33653:SF1">
    <property type="entry name" value="RIBONUCLEASE VAPC2"/>
    <property type="match status" value="1"/>
</dbReference>
<sequence length="144" mass="16220">MIILDTHVISALMQQQPDPLVVAWLNDQPAESIWISSITVFEARYGIALLASGQRKEMLQERFDQLVQEDLENRVLQFDANAASQAALLAAQRKERGRPVDMRDTFIAGISLARRATLATRNLRHFDDLPITVVNPWAEKPANV</sequence>
<evidence type="ECO:0000256" key="5">
    <source>
        <dbReference type="ARBA" id="ARBA00022801"/>
    </source>
</evidence>
<keyword evidence="3" id="KW-0540">Nuclease</keyword>
<evidence type="ECO:0000256" key="1">
    <source>
        <dbReference type="ARBA" id="ARBA00001946"/>
    </source>
</evidence>
<reference evidence="9" key="2">
    <citation type="journal article" date="2014" name="ISME J.">
        <title>Microbial stratification in low pH oxic and suboxic macroscopic growths along an acid mine drainage.</title>
        <authorList>
            <person name="Mendez-Garcia C."/>
            <person name="Mesa V."/>
            <person name="Sprenger R.R."/>
            <person name="Richter M."/>
            <person name="Diez M.S."/>
            <person name="Solano J."/>
            <person name="Bargiela R."/>
            <person name="Golyshina O.V."/>
            <person name="Manteca A."/>
            <person name="Ramos J.L."/>
            <person name="Gallego J.R."/>
            <person name="Llorente I."/>
            <person name="Martins Dos Santos V.A."/>
            <person name="Jensen O.N."/>
            <person name="Pelaez A.I."/>
            <person name="Sanchez J."/>
            <person name="Ferrer M."/>
        </authorList>
    </citation>
    <scope>NUCLEOTIDE SEQUENCE</scope>
</reference>
<evidence type="ECO:0000256" key="4">
    <source>
        <dbReference type="ARBA" id="ARBA00022723"/>
    </source>
</evidence>
<dbReference type="HAMAP" id="MF_00265">
    <property type="entry name" value="VapC_Nob1"/>
    <property type="match status" value="1"/>
</dbReference>
<dbReference type="InterPro" id="IPR022907">
    <property type="entry name" value="VapC_family"/>
</dbReference>
<dbReference type="GO" id="GO:0004540">
    <property type="term" value="F:RNA nuclease activity"/>
    <property type="evidence" value="ECO:0007669"/>
    <property type="project" value="InterPro"/>
</dbReference>
<dbReference type="AlphaFoldDB" id="T0ZVY9"/>
<evidence type="ECO:0000256" key="2">
    <source>
        <dbReference type="ARBA" id="ARBA00022649"/>
    </source>
</evidence>
<dbReference type="CDD" id="cd18731">
    <property type="entry name" value="PIN_NgFitB-like"/>
    <property type="match status" value="1"/>
</dbReference>
<keyword evidence="4" id="KW-0479">Metal-binding</keyword>
<dbReference type="SUPFAM" id="SSF88723">
    <property type="entry name" value="PIN domain-like"/>
    <property type="match status" value="1"/>
</dbReference>
<evidence type="ECO:0000259" key="8">
    <source>
        <dbReference type="Pfam" id="PF01850"/>
    </source>
</evidence>
<keyword evidence="5" id="KW-0378">Hydrolase</keyword>
<dbReference type="GO" id="GO:0016787">
    <property type="term" value="F:hydrolase activity"/>
    <property type="evidence" value="ECO:0007669"/>
    <property type="project" value="UniProtKB-KW"/>
</dbReference>
<dbReference type="Pfam" id="PF01850">
    <property type="entry name" value="PIN"/>
    <property type="match status" value="1"/>
</dbReference>
<comment type="caution">
    <text evidence="9">The sequence shown here is derived from an EMBL/GenBank/DDBJ whole genome shotgun (WGS) entry which is preliminary data.</text>
</comment>
<dbReference type="PANTHER" id="PTHR33653">
    <property type="entry name" value="RIBONUCLEASE VAPC2"/>
    <property type="match status" value="1"/>
</dbReference>
<evidence type="ECO:0000256" key="6">
    <source>
        <dbReference type="ARBA" id="ARBA00022842"/>
    </source>
</evidence>
<accession>T0ZVY9</accession>
<name>T0ZVY9_9ZZZZ</name>
<dbReference type="GO" id="GO:0046872">
    <property type="term" value="F:metal ion binding"/>
    <property type="evidence" value="ECO:0007669"/>
    <property type="project" value="UniProtKB-KW"/>
</dbReference>
<dbReference type="InterPro" id="IPR029060">
    <property type="entry name" value="PIN-like_dom_sf"/>
</dbReference>
<organism evidence="9">
    <name type="scientific">mine drainage metagenome</name>
    <dbReference type="NCBI Taxonomy" id="410659"/>
    <lineage>
        <taxon>unclassified sequences</taxon>
        <taxon>metagenomes</taxon>
        <taxon>ecological metagenomes</taxon>
    </lineage>
</organism>
<dbReference type="EMBL" id="AUZX01010235">
    <property type="protein sequence ID" value="EQD48698.1"/>
    <property type="molecule type" value="Genomic_DNA"/>
</dbReference>
<dbReference type="InterPro" id="IPR002716">
    <property type="entry name" value="PIN_dom"/>
</dbReference>
<protein>
    <submittedName>
        <fullName evidence="9">PilT domain-containing protein</fullName>
    </submittedName>
</protein>
<evidence type="ECO:0000313" key="9">
    <source>
        <dbReference type="EMBL" id="EQD48698.1"/>
    </source>
</evidence>
<comment type="cofactor">
    <cofactor evidence="1">
        <name>Mg(2+)</name>
        <dbReference type="ChEBI" id="CHEBI:18420"/>
    </cofactor>
</comment>
<dbReference type="Gene3D" id="3.40.50.1010">
    <property type="entry name" value="5'-nuclease"/>
    <property type="match status" value="1"/>
</dbReference>
<keyword evidence="2" id="KW-1277">Toxin-antitoxin system</keyword>
<gene>
    <name evidence="9" type="ORF">B1A_13946</name>
</gene>
<evidence type="ECO:0000256" key="7">
    <source>
        <dbReference type="ARBA" id="ARBA00038093"/>
    </source>
</evidence>
<reference evidence="9" key="1">
    <citation type="submission" date="2013-08" db="EMBL/GenBank/DDBJ databases">
        <authorList>
            <person name="Mendez C."/>
            <person name="Richter M."/>
            <person name="Ferrer M."/>
            <person name="Sanchez J."/>
        </authorList>
    </citation>
    <scope>NUCLEOTIDE SEQUENCE</scope>
</reference>
<dbReference type="InterPro" id="IPR050556">
    <property type="entry name" value="Type_II_TA_system_RNase"/>
</dbReference>
<comment type="similarity">
    <text evidence="7">Belongs to the PINc/VapC protein family.</text>
</comment>
<feature type="domain" description="PIN" evidence="8">
    <location>
        <begin position="2"/>
        <end position="128"/>
    </location>
</feature>